<dbReference type="Gene3D" id="2.10.10.10">
    <property type="entry name" value="Fibronectin, type II, collagen-binding"/>
    <property type="match status" value="2"/>
</dbReference>
<dbReference type="PANTHER" id="PTHR22918:SF1">
    <property type="entry name" value="FIBRONECTIN TYPE-II DOMAIN-CONTAINING PROTEIN"/>
    <property type="match status" value="1"/>
</dbReference>
<evidence type="ECO:0000256" key="2">
    <source>
        <dbReference type="ARBA" id="ARBA00010011"/>
    </source>
</evidence>
<feature type="disulfide bond" evidence="6">
    <location>
        <begin position="66"/>
        <end position="93"/>
    </location>
</feature>
<proteinExistence type="inferred from homology"/>
<feature type="disulfide bond" evidence="6">
    <location>
        <begin position="105"/>
        <end position="131"/>
    </location>
</feature>
<reference evidence="8" key="2">
    <citation type="submission" date="2025-08" db="UniProtKB">
        <authorList>
            <consortium name="Ensembl"/>
        </authorList>
    </citation>
    <scope>IDENTIFICATION</scope>
</reference>
<dbReference type="AlphaFoldDB" id="A0A803TNI8"/>
<comment type="subcellular location">
    <subcellularLocation>
        <location evidence="1">Secreted</location>
    </subcellularLocation>
</comment>
<feature type="disulfide bond" evidence="6">
    <location>
        <begin position="52"/>
        <end position="78"/>
    </location>
</feature>
<evidence type="ECO:0000313" key="8">
    <source>
        <dbReference type="Ensembl" id="ENSACAP00000036778.1"/>
    </source>
</evidence>
<accession>A0A803TNI8</accession>
<dbReference type="CDD" id="cd00062">
    <property type="entry name" value="FN2"/>
    <property type="match status" value="2"/>
</dbReference>
<dbReference type="FunFam" id="2.10.10.10:FF:000003">
    <property type="entry name" value="binder of sperm protein homolog 1"/>
    <property type="match status" value="2"/>
</dbReference>
<dbReference type="Ensembl" id="ENSACAT00000037084.1">
    <property type="protein sequence ID" value="ENSACAP00000036778.1"/>
    <property type="gene ID" value="ENSACAG00000042827.1"/>
</dbReference>
<keyword evidence="3" id="KW-0964">Secreted</keyword>
<evidence type="ECO:0000313" key="9">
    <source>
        <dbReference type="Proteomes" id="UP000001646"/>
    </source>
</evidence>
<dbReference type="GeneTree" id="ENSGT00940000164580"/>
<protein>
    <recommendedName>
        <fullName evidence="7">Fibronectin type-II domain-containing protein</fullName>
    </recommendedName>
</protein>
<organism evidence="8 9">
    <name type="scientific">Anolis carolinensis</name>
    <name type="common">Green anole</name>
    <name type="synonym">American chameleon</name>
    <dbReference type="NCBI Taxonomy" id="28377"/>
    <lineage>
        <taxon>Eukaryota</taxon>
        <taxon>Metazoa</taxon>
        <taxon>Chordata</taxon>
        <taxon>Craniata</taxon>
        <taxon>Vertebrata</taxon>
        <taxon>Euteleostomi</taxon>
        <taxon>Lepidosauria</taxon>
        <taxon>Squamata</taxon>
        <taxon>Bifurcata</taxon>
        <taxon>Unidentata</taxon>
        <taxon>Episquamata</taxon>
        <taxon>Toxicofera</taxon>
        <taxon>Iguania</taxon>
        <taxon>Dactyloidae</taxon>
        <taxon>Anolis</taxon>
    </lineage>
</organism>
<evidence type="ECO:0000256" key="1">
    <source>
        <dbReference type="ARBA" id="ARBA00004613"/>
    </source>
</evidence>
<dbReference type="SMART" id="SM00059">
    <property type="entry name" value="FN2"/>
    <property type="match status" value="2"/>
</dbReference>
<dbReference type="Pfam" id="PF00040">
    <property type="entry name" value="fn2"/>
    <property type="match status" value="2"/>
</dbReference>
<dbReference type="InterPro" id="IPR036943">
    <property type="entry name" value="FN_type2_sf"/>
</dbReference>
<dbReference type="PROSITE" id="PS51092">
    <property type="entry name" value="FN2_2"/>
    <property type="match status" value="2"/>
</dbReference>
<evidence type="ECO:0000259" key="7">
    <source>
        <dbReference type="PROSITE" id="PS51092"/>
    </source>
</evidence>
<evidence type="ECO:0000256" key="4">
    <source>
        <dbReference type="ARBA" id="ARBA00022737"/>
    </source>
</evidence>
<dbReference type="SUPFAM" id="SSF57440">
    <property type="entry name" value="Kringle-like"/>
    <property type="match status" value="2"/>
</dbReference>
<evidence type="ECO:0000256" key="5">
    <source>
        <dbReference type="ARBA" id="ARBA00023157"/>
    </source>
</evidence>
<comment type="similarity">
    <text evidence="2">Belongs to the seminal plasma protein family.</text>
</comment>
<sequence>MDSHNCSRCFFLFKIKNLPGSGGVLLIVLGVFQYEKVEKWPKETIIMLNRLCVFPFIYNHKIYLSCTTDGMVGKKPWCSLTTNYNTGLQWTYCEPLDTTVESPSCIFPFIFKSMSYSTCTSEGMRDGKLWCATTSNYDVDKKWVYCNDTGRMKRTKVSVI</sequence>
<dbReference type="InterPro" id="IPR013806">
    <property type="entry name" value="Kringle-like"/>
</dbReference>
<dbReference type="InterPro" id="IPR051666">
    <property type="entry name" value="SP_Capacitation_Regulator"/>
</dbReference>
<evidence type="ECO:0000256" key="3">
    <source>
        <dbReference type="ARBA" id="ARBA00022525"/>
    </source>
</evidence>
<keyword evidence="5 6" id="KW-1015">Disulfide bond</keyword>
<feature type="disulfide bond" evidence="6">
    <location>
        <begin position="119"/>
        <end position="146"/>
    </location>
</feature>
<feature type="domain" description="Fibronectin type-II" evidence="7">
    <location>
        <begin position="47"/>
        <end position="95"/>
    </location>
</feature>
<dbReference type="PRINTS" id="PR00013">
    <property type="entry name" value="FNTYPEII"/>
</dbReference>
<dbReference type="GO" id="GO:0005576">
    <property type="term" value="C:extracellular region"/>
    <property type="evidence" value="ECO:0007669"/>
    <property type="project" value="UniProtKB-SubCell"/>
</dbReference>
<reference evidence="8" key="3">
    <citation type="submission" date="2025-09" db="UniProtKB">
        <authorList>
            <consortium name="Ensembl"/>
        </authorList>
    </citation>
    <scope>IDENTIFICATION</scope>
</reference>
<feature type="domain" description="Fibronectin type-II" evidence="7">
    <location>
        <begin position="100"/>
        <end position="148"/>
    </location>
</feature>
<dbReference type="InterPro" id="IPR000562">
    <property type="entry name" value="FN_type2_dom"/>
</dbReference>
<dbReference type="PANTHER" id="PTHR22918">
    <property type="entry name" value="SEMINAL PLASMA PROTEIN"/>
    <property type="match status" value="1"/>
</dbReference>
<dbReference type="GO" id="GO:0009986">
    <property type="term" value="C:cell surface"/>
    <property type="evidence" value="ECO:0000318"/>
    <property type="project" value="GO_Central"/>
</dbReference>
<dbReference type="GO" id="GO:0048240">
    <property type="term" value="P:sperm capacitation"/>
    <property type="evidence" value="ECO:0000318"/>
    <property type="project" value="GO_Central"/>
</dbReference>
<keyword evidence="4" id="KW-0677">Repeat</keyword>
<reference evidence="8" key="1">
    <citation type="submission" date="2009-12" db="EMBL/GenBank/DDBJ databases">
        <title>The Genome Sequence of Anolis carolinensis (Green Anole Lizard).</title>
        <authorList>
            <consortium name="The Genome Sequencing Platform"/>
            <person name="Di Palma F."/>
            <person name="Alfoldi J."/>
            <person name="Heiman D."/>
            <person name="Young S."/>
            <person name="Grabherr M."/>
            <person name="Johnson J."/>
            <person name="Lander E.S."/>
            <person name="Lindblad-Toh K."/>
        </authorList>
    </citation>
    <scope>NUCLEOTIDE SEQUENCE [LARGE SCALE GENOMIC DNA]</scope>
    <source>
        <strain evidence="8">JBL SC #1</strain>
    </source>
</reference>
<name>A0A803TNI8_ANOCA</name>
<dbReference type="Proteomes" id="UP000001646">
    <property type="component" value="Unplaced"/>
</dbReference>
<dbReference type="GO" id="GO:0008201">
    <property type="term" value="F:heparin binding"/>
    <property type="evidence" value="ECO:0000318"/>
    <property type="project" value="GO_Central"/>
</dbReference>
<dbReference type="PROSITE" id="PS00023">
    <property type="entry name" value="FN2_1"/>
    <property type="match status" value="1"/>
</dbReference>
<dbReference type="InParanoid" id="A0A803TNI8"/>
<evidence type="ECO:0000256" key="6">
    <source>
        <dbReference type="PROSITE-ProRule" id="PRU00479"/>
    </source>
</evidence>
<keyword evidence="9" id="KW-1185">Reference proteome</keyword>